<dbReference type="AlphaFoldDB" id="A0AAD5XWC9"/>
<evidence type="ECO:0000313" key="1">
    <source>
        <dbReference type="EMBL" id="KAJ3205492.1"/>
    </source>
</evidence>
<organism evidence="1 2">
    <name type="scientific">Clydaea vesicula</name>
    <dbReference type="NCBI Taxonomy" id="447962"/>
    <lineage>
        <taxon>Eukaryota</taxon>
        <taxon>Fungi</taxon>
        <taxon>Fungi incertae sedis</taxon>
        <taxon>Chytridiomycota</taxon>
        <taxon>Chytridiomycota incertae sedis</taxon>
        <taxon>Chytridiomycetes</taxon>
        <taxon>Lobulomycetales</taxon>
        <taxon>Lobulomycetaceae</taxon>
        <taxon>Clydaea</taxon>
    </lineage>
</organism>
<reference evidence="1" key="1">
    <citation type="submission" date="2020-05" db="EMBL/GenBank/DDBJ databases">
        <title>Phylogenomic resolution of chytrid fungi.</title>
        <authorList>
            <person name="Stajich J.E."/>
            <person name="Amses K."/>
            <person name="Simmons R."/>
            <person name="Seto K."/>
            <person name="Myers J."/>
            <person name="Bonds A."/>
            <person name="Quandt C.A."/>
            <person name="Barry K."/>
            <person name="Liu P."/>
            <person name="Grigoriev I."/>
            <person name="Longcore J.E."/>
            <person name="James T.Y."/>
        </authorList>
    </citation>
    <scope>NUCLEOTIDE SEQUENCE</scope>
    <source>
        <strain evidence="1">JEL0476</strain>
    </source>
</reference>
<sequence length="90" mass="10450">MKYVCSQWGISDNPNNKYQLILKCTEGLPGYSDEDYIRSYFYHTAEECISNGKKDIQTFISNNSNIRSKKKDQYILSIQDINGNFKHIAT</sequence>
<dbReference type="EMBL" id="JADGJW010001199">
    <property type="protein sequence ID" value="KAJ3205492.1"/>
    <property type="molecule type" value="Genomic_DNA"/>
</dbReference>
<protein>
    <submittedName>
        <fullName evidence="1">Uncharacterized protein</fullName>
    </submittedName>
</protein>
<proteinExistence type="predicted"/>
<feature type="non-terminal residue" evidence="1">
    <location>
        <position position="90"/>
    </location>
</feature>
<gene>
    <name evidence="1" type="ORF">HK099_000773</name>
</gene>
<keyword evidence="2" id="KW-1185">Reference proteome</keyword>
<name>A0AAD5XWC9_9FUNG</name>
<comment type="caution">
    <text evidence="1">The sequence shown here is derived from an EMBL/GenBank/DDBJ whole genome shotgun (WGS) entry which is preliminary data.</text>
</comment>
<evidence type="ECO:0000313" key="2">
    <source>
        <dbReference type="Proteomes" id="UP001211065"/>
    </source>
</evidence>
<accession>A0AAD5XWC9</accession>
<dbReference type="Proteomes" id="UP001211065">
    <property type="component" value="Unassembled WGS sequence"/>
</dbReference>